<keyword evidence="3" id="KW-0808">Transferase</keyword>
<dbReference type="GO" id="GO:0005886">
    <property type="term" value="C:plasma membrane"/>
    <property type="evidence" value="ECO:0007669"/>
    <property type="project" value="TreeGrafter"/>
</dbReference>
<dbReference type="InterPro" id="IPR012338">
    <property type="entry name" value="Beta-lactam/transpept-like"/>
</dbReference>
<dbReference type="InterPro" id="IPR054120">
    <property type="entry name" value="PBPA_dimer"/>
</dbReference>
<dbReference type="SUPFAM" id="SSF56601">
    <property type="entry name" value="beta-lactamase/transpeptidase-like"/>
    <property type="match status" value="1"/>
</dbReference>
<evidence type="ECO:0000313" key="4">
    <source>
        <dbReference type="Proteomes" id="UP000184501"/>
    </source>
</evidence>
<dbReference type="Gene3D" id="3.40.710.10">
    <property type="entry name" value="DD-peptidase/beta-lactamase superfamily"/>
    <property type="match status" value="1"/>
</dbReference>
<keyword evidence="4" id="KW-1185">Reference proteome</keyword>
<dbReference type="GO" id="GO:0016740">
    <property type="term" value="F:transferase activity"/>
    <property type="evidence" value="ECO:0007669"/>
    <property type="project" value="UniProtKB-KW"/>
</dbReference>
<accession>A0A1M4V6I4</accession>
<dbReference type="Proteomes" id="UP000184501">
    <property type="component" value="Unassembled WGS sequence"/>
</dbReference>
<feature type="domain" description="Penicillin binding protein A dimerisation" evidence="2">
    <location>
        <begin position="52"/>
        <end position="134"/>
    </location>
</feature>
<organism evidence="3 4">
    <name type="scientific">Streptoalloteichus hindustanus</name>
    <dbReference type="NCBI Taxonomy" id="2017"/>
    <lineage>
        <taxon>Bacteria</taxon>
        <taxon>Bacillati</taxon>
        <taxon>Actinomycetota</taxon>
        <taxon>Actinomycetes</taxon>
        <taxon>Pseudonocardiales</taxon>
        <taxon>Pseudonocardiaceae</taxon>
        <taxon>Streptoalloteichus</taxon>
    </lineage>
</organism>
<dbReference type="PANTHER" id="PTHR30627:SF24">
    <property type="entry name" value="PENICILLIN-BINDING PROTEIN 4B"/>
    <property type="match status" value="1"/>
</dbReference>
<dbReference type="Gene3D" id="3.90.1310.10">
    <property type="entry name" value="Penicillin-binding protein 2a (Domain 2)"/>
    <property type="match status" value="1"/>
</dbReference>
<feature type="domain" description="Penicillin-binding protein transpeptidase" evidence="1">
    <location>
        <begin position="157"/>
        <end position="481"/>
    </location>
</feature>
<dbReference type="OrthoDB" id="9766847at2"/>
<dbReference type="Pfam" id="PF00905">
    <property type="entry name" value="Transpeptidase"/>
    <property type="match status" value="1"/>
</dbReference>
<dbReference type="InterPro" id="IPR001460">
    <property type="entry name" value="PCN-bd_Tpept"/>
</dbReference>
<evidence type="ECO:0000259" key="1">
    <source>
        <dbReference type="Pfam" id="PF00905"/>
    </source>
</evidence>
<dbReference type="Pfam" id="PF21922">
    <property type="entry name" value="PBP_dimer_2"/>
    <property type="match status" value="1"/>
</dbReference>
<dbReference type="AlphaFoldDB" id="A0A1M4V6I4"/>
<evidence type="ECO:0000313" key="3">
    <source>
        <dbReference type="EMBL" id="SHE64468.1"/>
    </source>
</evidence>
<sequence length="489" mass="51954">MNTPLRRVAMSVMVMVLLLLANATYVQVFKADEYRKDQRNQRVLLEEYSRQRGKILAGGQAVADIKETNDRLKFLRTYPAGEMYAPITGYFSPSYGAVGMEFAQDSVLNGSDDRLFVRRLSDLITGRDPRGGNVELTVDPKVQQAAYDGLHKKGFTGAVVAMDPKTGAVLGMASTPSYDPSRLAVHDSDEQMKAWKQLTGDGTRPMRNRALKETYPPGSTFKLVVTAAALQNGFNKDSQVTAAPDITLPGTQTTLENYNHTNCGGGATASLETALALSCNTGFAELAGQVGEQKLRQQAERLGIGTGEQQIPLGVEASSLGDIPDKAALYQTGLGQRDVKMTPLQNAVLAATIANGGSRMQPYLVKSITSADLHELDTTKPKKVEQAMPGSVASTVRDMMIKSEQKTGGEGQISGVTIASKTGTAEHGSDPRNTNPHAWYVAFAPAENPKIAVAVIVEDGGDRGLGATGGKVAAPIGRAVIRAALQGGG</sequence>
<reference evidence="3 4" key="1">
    <citation type="submission" date="2016-11" db="EMBL/GenBank/DDBJ databases">
        <authorList>
            <person name="Jaros S."/>
            <person name="Januszkiewicz K."/>
            <person name="Wedrychowicz H."/>
        </authorList>
    </citation>
    <scope>NUCLEOTIDE SEQUENCE [LARGE SCALE GENOMIC DNA]</scope>
    <source>
        <strain evidence="3 4">DSM 44523</strain>
    </source>
</reference>
<gene>
    <name evidence="3" type="ORF">SAMN05444320_101655</name>
</gene>
<dbReference type="RefSeq" id="WP_073479778.1">
    <property type="nucleotide sequence ID" value="NZ_FQVN01000001.1"/>
</dbReference>
<dbReference type="GO" id="GO:0071972">
    <property type="term" value="F:peptidoglycan L,D-transpeptidase activity"/>
    <property type="evidence" value="ECO:0007669"/>
    <property type="project" value="TreeGrafter"/>
</dbReference>
<dbReference type="GO" id="GO:0071555">
    <property type="term" value="P:cell wall organization"/>
    <property type="evidence" value="ECO:0007669"/>
    <property type="project" value="TreeGrafter"/>
</dbReference>
<protein>
    <submittedName>
        <fullName evidence="3">Peptidoglycan glycosyltransferase</fullName>
    </submittedName>
</protein>
<dbReference type="PANTHER" id="PTHR30627">
    <property type="entry name" value="PEPTIDOGLYCAN D,D-TRANSPEPTIDASE"/>
    <property type="match status" value="1"/>
</dbReference>
<name>A0A1M4V6I4_STRHI</name>
<proteinExistence type="predicted"/>
<dbReference type="InterPro" id="IPR050515">
    <property type="entry name" value="Beta-lactam/transpept"/>
</dbReference>
<dbReference type="EMBL" id="FQVN01000001">
    <property type="protein sequence ID" value="SHE64468.1"/>
    <property type="molecule type" value="Genomic_DNA"/>
</dbReference>
<evidence type="ECO:0000259" key="2">
    <source>
        <dbReference type="Pfam" id="PF21922"/>
    </source>
</evidence>
<dbReference type="GO" id="GO:0008658">
    <property type="term" value="F:penicillin binding"/>
    <property type="evidence" value="ECO:0007669"/>
    <property type="project" value="InterPro"/>
</dbReference>
<dbReference type="STRING" id="2017.SAMN05444320_101655"/>